<dbReference type="InterPro" id="IPR012474">
    <property type="entry name" value="Frigida"/>
</dbReference>
<evidence type="ECO:0000256" key="6">
    <source>
        <dbReference type="SAM" id="Coils"/>
    </source>
</evidence>
<sequence>MSKLEKIIADLKLAESKKEALQQAFETLKSNASSVAFFTLQWSDLDAHFSSLHSSIRNRLETLQSQLQQIESNPSTLINLFSHKQPNSIRSQVSDALRSSPSPATLVLDAILLLLKNGEGDFEESVVRHCVLLLEQLVQLVSIPPKVDGEVREKARRLAVEWKEKMRMESMGEVMGFLEILGIYGLVGEFDRDDLLELFEVVAVRDRAPELCRVLELEEKMPEFIQKLITKGRQIQALKFIYEFELVKLFPPVHLIKAHLRLTKKAVKKIRKKGKLSLEAQKEAASKELAALRAVAKCISKYKLEAQFQLEPLRRNIGELKKLKRENEAIAAATDPTPSPAPSSPATGPASASKAQPHQQAGKKRSAVALEAQSNQQSGNKRRQTAVLAGAAPKGHFGTSSSITSMQSHHLQQASLLTSQAAPYLTTPPGYYGLAGSARTNLHMSLSAGHYGLTNFNPVNQYMIPPAQQYGSSIGASWSTGQFGLTTIHPGAVANLGTRQFNLAGTPAGMAANANPNWPVPHYSGNVPLPLGYRPVTYVGGYGLPPQQHPP</sequence>
<feature type="compositionally biased region" description="Low complexity" evidence="7">
    <location>
        <begin position="344"/>
        <end position="355"/>
    </location>
</feature>
<dbReference type="AlphaFoldDB" id="A0AA38Z4D7"/>
<protein>
    <recommendedName>
        <fullName evidence="5">FRIGIDA-like protein</fullName>
    </recommendedName>
</protein>
<keyword evidence="3 5" id="KW-0221">Differentiation</keyword>
<dbReference type="PANTHER" id="PTHR31791:SF47">
    <property type="entry name" value="INACTIVE FRIGIDA-LIKE PROTEIN 2"/>
    <property type="match status" value="1"/>
</dbReference>
<dbReference type="EMBL" id="JARBHA010000014">
    <property type="protein sequence ID" value="KAJ9682186.1"/>
    <property type="molecule type" value="Genomic_DNA"/>
</dbReference>
<evidence type="ECO:0000256" key="2">
    <source>
        <dbReference type="ARBA" id="ARBA00022473"/>
    </source>
</evidence>
<dbReference type="GO" id="GO:0009908">
    <property type="term" value="P:flower development"/>
    <property type="evidence" value="ECO:0007669"/>
    <property type="project" value="UniProtKB-KW"/>
</dbReference>
<name>A0AA38Z4D7_VITRO</name>
<evidence type="ECO:0000256" key="4">
    <source>
        <dbReference type="ARBA" id="ARBA00023089"/>
    </source>
</evidence>
<keyword evidence="9" id="KW-1185">Reference proteome</keyword>
<evidence type="ECO:0000313" key="9">
    <source>
        <dbReference type="Proteomes" id="UP001168098"/>
    </source>
</evidence>
<dbReference type="PANTHER" id="PTHR31791">
    <property type="entry name" value="FRIGIDA-LIKE PROTEIN 3-RELATED"/>
    <property type="match status" value="1"/>
</dbReference>
<proteinExistence type="inferred from homology"/>
<evidence type="ECO:0000256" key="5">
    <source>
        <dbReference type="RuleBase" id="RU364012"/>
    </source>
</evidence>
<evidence type="ECO:0000256" key="1">
    <source>
        <dbReference type="ARBA" id="ARBA00008956"/>
    </source>
</evidence>
<accession>A0AA38Z4D7</accession>
<comment type="similarity">
    <text evidence="1 5">Belongs to the Frigida family.</text>
</comment>
<reference evidence="8 9" key="1">
    <citation type="journal article" date="2023" name="BMC Biotechnol.">
        <title>Vitis rotundifolia cv Carlos genome sequencing.</title>
        <authorList>
            <person name="Huff M."/>
            <person name="Hulse-Kemp A."/>
            <person name="Scheffler B."/>
            <person name="Youngblood R."/>
            <person name="Simpson S."/>
            <person name="Babiker E."/>
            <person name="Staton M."/>
        </authorList>
    </citation>
    <scope>NUCLEOTIDE SEQUENCE [LARGE SCALE GENOMIC DNA]</scope>
    <source>
        <tissue evidence="8">Leaf</tissue>
    </source>
</reference>
<feature type="coiled-coil region" evidence="6">
    <location>
        <begin position="4"/>
        <end position="73"/>
    </location>
</feature>
<comment type="caution">
    <text evidence="8">The sequence shown here is derived from an EMBL/GenBank/DDBJ whole genome shotgun (WGS) entry which is preliminary data.</text>
</comment>
<keyword evidence="6" id="KW-0175">Coiled coil</keyword>
<keyword evidence="4 5" id="KW-0287">Flowering</keyword>
<evidence type="ECO:0000256" key="3">
    <source>
        <dbReference type="ARBA" id="ARBA00022782"/>
    </source>
</evidence>
<evidence type="ECO:0000256" key="7">
    <source>
        <dbReference type="SAM" id="MobiDB-lite"/>
    </source>
</evidence>
<dbReference type="Pfam" id="PF07899">
    <property type="entry name" value="Frigida"/>
    <property type="match status" value="1"/>
</dbReference>
<feature type="region of interest" description="Disordered" evidence="7">
    <location>
        <begin position="331"/>
        <end position="385"/>
    </location>
</feature>
<keyword evidence="2 5" id="KW-0217">Developmental protein</keyword>
<organism evidence="8 9">
    <name type="scientific">Vitis rotundifolia</name>
    <name type="common">Muscadine grape</name>
    <dbReference type="NCBI Taxonomy" id="103349"/>
    <lineage>
        <taxon>Eukaryota</taxon>
        <taxon>Viridiplantae</taxon>
        <taxon>Streptophyta</taxon>
        <taxon>Embryophyta</taxon>
        <taxon>Tracheophyta</taxon>
        <taxon>Spermatophyta</taxon>
        <taxon>Magnoliopsida</taxon>
        <taxon>eudicotyledons</taxon>
        <taxon>Gunneridae</taxon>
        <taxon>Pentapetalae</taxon>
        <taxon>rosids</taxon>
        <taxon>Vitales</taxon>
        <taxon>Vitaceae</taxon>
        <taxon>Viteae</taxon>
        <taxon>Vitis</taxon>
    </lineage>
</organism>
<evidence type="ECO:0000313" key="8">
    <source>
        <dbReference type="EMBL" id="KAJ9682186.1"/>
    </source>
</evidence>
<dbReference type="GO" id="GO:0030154">
    <property type="term" value="P:cell differentiation"/>
    <property type="evidence" value="ECO:0007669"/>
    <property type="project" value="UniProtKB-KW"/>
</dbReference>
<gene>
    <name evidence="8" type="ORF">PVL29_018185</name>
</gene>
<dbReference type="Proteomes" id="UP001168098">
    <property type="component" value="Unassembled WGS sequence"/>
</dbReference>